<evidence type="ECO:0000313" key="2">
    <source>
        <dbReference type="Proteomes" id="UP001314681"/>
    </source>
</evidence>
<protein>
    <submittedName>
        <fullName evidence="1">Cytidylate kinase-like family protein</fullName>
    </submittedName>
</protein>
<dbReference type="EMBL" id="JAHQCX010000002">
    <property type="protein sequence ID" value="MBU9725136.1"/>
    <property type="molecule type" value="Genomic_DNA"/>
</dbReference>
<dbReference type="RefSeq" id="WP_158349795.1">
    <property type="nucleotide sequence ID" value="NZ_JAHQCX010000002.1"/>
</dbReference>
<evidence type="ECO:0000313" key="1">
    <source>
        <dbReference type="EMBL" id="MBU9725136.1"/>
    </source>
</evidence>
<keyword evidence="2" id="KW-1185">Reference proteome</keyword>
<gene>
    <name evidence="1" type="ORF">KTH90_03825</name>
</gene>
<name>A0ABS6K3N4_9FIRM</name>
<proteinExistence type="predicted"/>
<reference evidence="1 2" key="1">
    <citation type="submission" date="2021-06" db="EMBL/GenBank/DDBJ databases">
        <title>Description of novel taxa of the family Lachnospiraceae.</title>
        <authorList>
            <person name="Chaplin A.V."/>
            <person name="Sokolova S.R."/>
            <person name="Pikina A.P."/>
            <person name="Korzhanova M."/>
            <person name="Belova V."/>
            <person name="Korostin D."/>
            <person name="Efimov B.A."/>
        </authorList>
    </citation>
    <scope>NUCLEOTIDE SEQUENCE [LARGE SCALE GENOMIC DNA]</scope>
    <source>
        <strain evidence="1 2">ASD4241</strain>
    </source>
</reference>
<dbReference type="Gene3D" id="3.40.50.300">
    <property type="entry name" value="P-loop containing nucleotide triphosphate hydrolases"/>
    <property type="match status" value="1"/>
</dbReference>
<dbReference type="InterPro" id="IPR027417">
    <property type="entry name" value="P-loop_NTPase"/>
</dbReference>
<dbReference type="SUPFAM" id="SSF52540">
    <property type="entry name" value="P-loop containing nucleoside triphosphate hydrolases"/>
    <property type="match status" value="1"/>
</dbReference>
<sequence>MSHMIIAIARQYGSGGKTIGHMLAEDLGIPCYDREIMKMASEDSGISEQLFAQADEKLRNSQLFKMASTVYKGELIGPESDEFVSNDNLFNYQAKILKELAQTEDFVVIGRAADFVLRDEPGLTRVFVHAPHDYCMARAMERNSMTEKEMERFIQKTDRHRAEYYKYYTGSEWEDVNNYDLCLNSSRLGFEGCVEAIKSYIRIRDKYGDESGICSY</sequence>
<dbReference type="Proteomes" id="UP001314681">
    <property type="component" value="Unassembled WGS sequence"/>
</dbReference>
<accession>A0ABS6K3N4</accession>
<organism evidence="1 2">
    <name type="scientific">Diplocloster modestus</name>
    <dbReference type="NCBI Taxonomy" id="2850322"/>
    <lineage>
        <taxon>Bacteria</taxon>
        <taxon>Bacillati</taxon>
        <taxon>Bacillota</taxon>
        <taxon>Clostridia</taxon>
        <taxon>Lachnospirales</taxon>
        <taxon>Lachnospiraceae</taxon>
        <taxon>Diplocloster</taxon>
    </lineage>
</organism>
<comment type="caution">
    <text evidence="1">The sequence shown here is derived from an EMBL/GenBank/DDBJ whole genome shotgun (WGS) entry which is preliminary data.</text>
</comment>
<dbReference type="Pfam" id="PF13189">
    <property type="entry name" value="Cytidylate_kin2"/>
    <property type="match status" value="1"/>
</dbReference>